<dbReference type="InterPro" id="IPR036322">
    <property type="entry name" value="WD40_repeat_dom_sf"/>
</dbReference>
<sequence>MSAVLEHAAVACNRVSHAVDWSSDGLAAFAAGRFVCLYRPLASDQRGVVCTLRGHTDRVNCVAFVRTHTADGLGNDSSVLVSASADKSLIVWRKGLDGQWRLSCRIDAHEQGIVALAVVQGRDVANDDGDWIATAASDSTVRLWRLTNSPDGGDKLELFQAISAGRHHMMALGLAFLPKSQVPVLLAGGTDMRLHVYVKQPESDFKLRASLQGHTDWIRSIQVATYTNTHDGETHHDRRFRDGDLMVATASQDRHIRIWKITADQAVRHDGADAKVDDMAMALQDLDIGNVGDWTQLSTKAHLIPVETSPGSTATYAFMFDALLLGHDDWVHSVRWQPASPKASASSAAAAAARLHQPMALVSASADKSIMLWEPDAHSEAWVYTARLGEVGGSTLGFYGALLSAHGDAILSNGYNGAMHVWCRAADKVSADWSPAVGTSGHFSSVEGLAWDTSGTFLLTASADQTARMFAPWQRNGCRTWHEIARAQIHGYDLNCLAFVHKYQYVSGADEKVIRVFEAPRTFAQTLVNLTGVAESEDVLSKRPVGANVPALGLSNKAVFEGDLRDVDASHDYRNLSAFTAVAATSTSLTTALVQPPFEEHLLQHTLWPETNKLYGHGYEIVTLAANKSGTLVASACKAAKAEHAAIRLWSTATWKEVSAPLAFHTLTVTTIKFSPDGRLLLTAGRDRGWALFNVEKALNDGTWALEASQPKAHARIVWASSWSADGACFATASRDKLVKIWSKTGGEWSCVHMLKCNEAVTMIDFCPRMIAGAYVVATGLETGEIILHSVRQDGSGAWSSSLASVQIAASDLHVLAVKGLAWRPNFEPNGEICLASCSEDHSVRVFSLKLE</sequence>
<dbReference type="InterPro" id="IPR015943">
    <property type="entry name" value="WD40/YVTN_repeat-like_dom_sf"/>
</dbReference>
<dbReference type="InterPro" id="IPR037289">
    <property type="entry name" value="Elp2"/>
</dbReference>
<keyword evidence="8" id="KW-0819">tRNA processing</keyword>
<feature type="repeat" description="WD" evidence="11">
    <location>
        <begin position="126"/>
        <end position="148"/>
    </location>
</feature>
<dbReference type="EMBL" id="JADGIZ020000024">
    <property type="protein sequence ID" value="KAL2915406.1"/>
    <property type="molecule type" value="Genomic_DNA"/>
</dbReference>
<dbReference type="PROSITE" id="PS50294">
    <property type="entry name" value="WD_REPEATS_REGION"/>
    <property type="match status" value="1"/>
</dbReference>
<feature type="repeat" description="WD" evidence="11">
    <location>
        <begin position="52"/>
        <end position="92"/>
    </location>
</feature>
<name>A0ABR4N7H4_9FUNG</name>
<keyword evidence="9" id="KW-0677">Repeat</keyword>
<evidence type="ECO:0000256" key="8">
    <source>
        <dbReference type="ARBA" id="ARBA00022694"/>
    </source>
</evidence>
<evidence type="ECO:0000256" key="10">
    <source>
        <dbReference type="ARBA" id="ARBA00023242"/>
    </source>
</evidence>
<dbReference type="Gene3D" id="2.130.10.10">
    <property type="entry name" value="YVTN repeat-like/Quinoprotein amine dehydrogenase"/>
    <property type="match status" value="5"/>
</dbReference>
<protein>
    <recommendedName>
        <fullName evidence="5">Elongator complex protein 2</fullName>
    </recommendedName>
</protein>
<feature type="repeat" description="WD" evidence="11">
    <location>
        <begin position="711"/>
        <end position="743"/>
    </location>
</feature>
<evidence type="ECO:0000256" key="4">
    <source>
        <dbReference type="ARBA" id="ARBA00005881"/>
    </source>
</evidence>
<evidence type="ECO:0000256" key="6">
    <source>
        <dbReference type="ARBA" id="ARBA00022490"/>
    </source>
</evidence>
<dbReference type="Proteomes" id="UP001527925">
    <property type="component" value="Unassembled WGS sequence"/>
</dbReference>
<evidence type="ECO:0000313" key="13">
    <source>
        <dbReference type="Proteomes" id="UP001527925"/>
    </source>
</evidence>
<comment type="similarity">
    <text evidence="4">Belongs to the WD repeat ELP2 family.</text>
</comment>
<evidence type="ECO:0000256" key="11">
    <source>
        <dbReference type="PROSITE-ProRule" id="PRU00221"/>
    </source>
</evidence>
<comment type="caution">
    <text evidence="12">The sequence shown here is derived from an EMBL/GenBank/DDBJ whole genome shotgun (WGS) entry which is preliminary data.</text>
</comment>
<accession>A0ABR4N7H4</accession>
<gene>
    <name evidence="12" type="primary">ELP2</name>
    <name evidence="12" type="ORF">HK105_205022</name>
</gene>
<keyword evidence="6" id="KW-0963">Cytoplasm</keyword>
<dbReference type="PROSITE" id="PS50082">
    <property type="entry name" value="WD_REPEATS_2"/>
    <property type="match status" value="6"/>
</dbReference>
<evidence type="ECO:0000256" key="9">
    <source>
        <dbReference type="ARBA" id="ARBA00022737"/>
    </source>
</evidence>
<evidence type="ECO:0000256" key="2">
    <source>
        <dbReference type="ARBA" id="ARBA00004496"/>
    </source>
</evidence>
<reference evidence="12 13" key="1">
    <citation type="submission" date="2023-09" db="EMBL/GenBank/DDBJ databases">
        <title>Pangenome analysis of Batrachochytrium dendrobatidis and related Chytrids.</title>
        <authorList>
            <person name="Yacoub M.N."/>
            <person name="Stajich J.E."/>
            <person name="James T.Y."/>
        </authorList>
    </citation>
    <scope>NUCLEOTIDE SEQUENCE [LARGE SCALE GENOMIC DNA]</scope>
    <source>
        <strain evidence="12 13">JEL0888</strain>
    </source>
</reference>
<evidence type="ECO:0000256" key="1">
    <source>
        <dbReference type="ARBA" id="ARBA00004123"/>
    </source>
</evidence>
<evidence type="ECO:0000256" key="5">
    <source>
        <dbReference type="ARBA" id="ARBA00020267"/>
    </source>
</evidence>
<keyword evidence="7 11" id="KW-0853">WD repeat</keyword>
<proteinExistence type="inferred from homology"/>
<keyword evidence="10" id="KW-0539">Nucleus</keyword>
<keyword evidence="13" id="KW-1185">Reference proteome</keyword>
<organism evidence="12 13">
    <name type="scientific">Polyrhizophydium stewartii</name>
    <dbReference type="NCBI Taxonomy" id="2732419"/>
    <lineage>
        <taxon>Eukaryota</taxon>
        <taxon>Fungi</taxon>
        <taxon>Fungi incertae sedis</taxon>
        <taxon>Chytridiomycota</taxon>
        <taxon>Chytridiomycota incertae sedis</taxon>
        <taxon>Chytridiomycetes</taxon>
        <taxon>Rhizophydiales</taxon>
        <taxon>Rhizophydiales incertae sedis</taxon>
        <taxon>Polyrhizophydium</taxon>
    </lineage>
</organism>
<dbReference type="SUPFAM" id="SSF50978">
    <property type="entry name" value="WD40 repeat-like"/>
    <property type="match status" value="2"/>
</dbReference>
<feature type="repeat" description="WD" evidence="11">
    <location>
        <begin position="439"/>
        <end position="470"/>
    </location>
</feature>
<dbReference type="Pfam" id="PF00400">
    <property type="entry name" value="WD40"/>
    <property type="match status" value="8"/>
</dbReference>
<comment type="pathway">
    <text evidence="3">tRNA modification; 5-methoxycarbonylmethyl-2-thiouridine-tRNA biosynthesis.</text>
</comment>
<dbReference type="InterPro" id="IPR001680">
    <property type="entry name" value="WD40_rpt"/>
</dbReference>
<feature type="repeat" description="WD" evidence="11">
    <location>
        <begin position="246"/>
        <end position="269"/>
    </location>
</feature>
<dbReference type="PANTHER" id="PTHR44111:SF1">
    <property type="entry name" value="ELONGATOR COMPLEX PROTEIN 2"/>
    <property type="match status" value="1"/>
</dbReference>
<feature type="repeat" description="WD" evidence="11">
    <location>
        <begin position="662"/>
        <end position="696"/>
    </location>
</feature>
<evidence type="ECO:0000256" key="3">
    <source>
        <dbReference type="ARBA" id="ARBA00005043"/>
    </source>
</evidence>
<comment type="subcellular location">
    <subcellularLocation>
        <location evidence="2">Cytoplasm</location>
    </subcellularLocation>
    <subcellularLocation>
        <location evidence="1">Nucleus</location>
    </subcellularLocation>
</comment>
<dbReference type="SMART" id="SM00320">
    <property type="entry name" value="WD40"/>
    <property type="match status" value="12"/>
</dbReference>
<evidence type="ECO:0000256" key="7">
    <source>
        <dbReference type="ARBA" id="ARBA00022574"/>
    </source>
</evidence>
<dbReference type="PANTHER" id="PTHR44111">
    <property type="entry name" value="ELONGATOR COMPLEX PROTEIN 2"/>
    <property type="match status" value="1"/>
</dbReference>
<evidence type="ECO:0000313" key="12">
    <source>
        <dbReference type="EMBL" id="KAL2915406.1"/>
    </source>
</evidence>